<evidence type="ECO:0000256" key="3">
    <source>
        <dbReference type="ARBA" id="ARBA00022827"/>
    </source>
</evidence>
<dbReference type="Gene3D" id="3.30.9.10">
    <property type="entry name" value="D-Amino Acid Oxidase, subunit A, domain 2"/>
    <property type="match status" value="1"/>
</dbReference>
<evidence type="ECO:0000256" key="1">
    <source>
        <dbReference type="ARBA" id="ARBA00001974"/>
    </source>
</evidence>
<dbReference type="InterPro" id="IPR036188">
    <property type="entry name" value="FAD/NAD-bd_sf"/>
</dbReference>
<proteinExistence type="inferred from homology"/>
<dbReference type="AlphaFoldDB" id="A0A2T3J8J4"/>
<accession>A0A2T3J8J4</accession>
<comment type="cofactor">
    <cofactor evidence="1">
        <name>FAD</name>
        <dbReference type="ChEBI" id="CHEBI:57692"/>
    </cofactor>
</comment>
<protein>
    <submittedName>
        <fullName evidence="7">L-2-hydroxyglutarate oxidase</fullName>
    </submittedName>
</protein>
<dbReference type="Pfam" id="PF01266">
    <property type="entry name" value="DAO"/>
    <property type="match status" value="1"/>
</dbReference>
<dbReference type="GO" id="GO:0047545">
    <property type="term" value="F:(S)-2-hydroxyglutarate dehydrogenase activity"/>
    <property type="evidence" value="ECO:0007669"/>
    <property type="project" value="TreeGrafter"/>
</dbReference>
<gene>
    <name evidence="7" type="ORF">C9J12_24385</name>
</gene>
<keyword evidence="8" id="KW-1185">Reference proteome</keyword>
<dbReference type="NCBIfam" id="NF008726">
    <property type="entry name" value="PRK11728.1"/>
    <property type="match status" value="1"/>
</dbReference>
<comment type="caution">
    <text evidence="7">The sequence shown here is derived from an EMBL/GenBank/DDBJ whole genome shotgun (WGS) entry which is preliminary data.</text>
</comment>
<dbReference type="EMBL" id="PYMJ01000036">
    <property type="protein sequence ID" value="PSU45104.1"/>
    <property type="molecule type" value="Genomic_DNA"/>
</dbReference>
<evidence type="ECO:0000259" key="6">
    <source>
        <dbReference type="Pfam" id="PF01266"/>
    </source>
</evidence>
<feature type="domain" description="FAD dependent oxidoreductase" evidence="6">
    <location>
        <begin position="5"/>
        <end position="392"/>
    </location>
</feature>
<dbReference type="InterPro" id="IPR006076">
    <property type="entry name" value="FAD-dep_OxRdtase"/>
</dbReference>
<evidence type="ECO:0000256" key="2">
    <source>
        <dbReference type="ARBA" id="ARBA00022630"/>
    </source>
</evidence>
<evidence type="ECO:0000313" key="7">
    <source>
        <dbReference type="EMBL" id="PSU45104.1"/>
    </source>
</evidence>
<reference evidence="7 8" key="1">
    <citation type="submission" date="2018-01" db="EMBL/GenBank/DDBJ databases">
        <title>Whole genome sequencing of Histamine producing bacteria.</title>
        <authorList>
            <person name="Butler K."/>
        </authorList>
    </citation>
    <scope>NUCLEOTIDE SEQUENCE [LARGE SCALE GENOMIC DNA]</scope>
    <source>
        <strain evidence="7 8">JCM 12947</strain>
    </source>
</reference>
<keyword evidence="4" id="KW-0560">Oxidoreductase</keyword>
<evidence type="ECO:0000256" key="5">
    <source>
        <dbReference type="ARBA" id="ARBA00037941"/>
    </source>
</evidence>
<dbReference type="Gene3D" id="3.50.50.60">
    <property type="entry name" value="FAD/NAD(P)-binding domain"/>
    <property type="match status" value="1"/>
</dbReference>
<sequence length="397" mass="44808">MVHCDYLIIGAGIIGLSTAWELQKRYPESQIIVVEKEMTPAYHQTGHNSGVIHAGIYYTPGTLKSQFCCRGNIEIKQFCEKYQIPFDECGKLLVATSDAELERMEALGERARLNGIQFEVLDKQSLREREPNIEGLAAIYVPTTGIVSYKEICVKLVELIEQAGGQVLFDHQVTYLDESETGVTVITSNTTFHANSLIACGGLTADRLVRMLGDEPNFQIVPFRGDYYQLPKQHNNLIHHLIYPIPDPELPFLGVHLTRMIDGSVTVGPNAVINFSREHYDKHHIHLKDCAEMITYPGFRKVIRQHFYSALIELKNSVWKSGYLQLIQKYCPTLRRDDLLPYPSGIRAQAVNQEGELIDDFLFHRTKHCLIVCNAPSPAATSCFPIADYIVEQLNAS</sequence>
<dbReference type="GO" id="GO:0005737">
    <property type="term" value="C:cytoplasm"/>
    <property type="evidence" value="ECO:0007669"/>
    <property type="project" value="TreeGrafter"/>
</dbReference>
<comment type="similarity">
    <text evidence="5">Belongs to the L2HGDH family.</text>
</comment>
<dbReference type="OrthoDB" id="9801699at2"/>
<evidence type="ECO:0000313" key="8">
    <source>
        <dbReference type="Proteomes" id="UP000240987"/>
    </source>
</evidence>
<name>A0A2T3J8J4_9GAMM</name>
<dbReference type="Proteomes" id="UP000240987">
    <property type="component" value="Unassembled WGS sequence"/>
</dbReference>
<dbReference type="PANTHER" id="PTHR43104">
    <property type="entry name" value="L-2-HYDROXYGLUTARATE DEHYDROGENASE, MITOCHONDRIAL"/>
    <property type="match status" value="1"/>
</dbReference>
<keyword evidence="2" id="KW-0285">Flavoprotein</keyword>
<organism evidence="7 8">
    <name type="scientific">Photobacterium frigidiphilum</name>
    <dbReference type="NCBI Taxonomy" id="264736"/>
    <lineage>
        <taxon>Bacteria</taxon>
        <taxon>Pseudomonadati</taxon>
        <taxon>Pseudomonadota</taxon>
        <taxon>Gammaproteobacteria</taxon>
        <taxon>Vibrionales</taxon>
        <taxon>Vibrionaceae</taxon>
        <taxon>Photobacterium</taxon>
    </lineage>
</organism>
<evidence type="ECO:0000256" key="4">
    <source>
        <dbReference type="ARBA" id="ARBA00023002"/>
    </source>
</evidence>
<dbReference type="RefSeq" id="WP_107245083.1">
    <property type="nucleotide sequence ID" value="NZ_PYMJ01000036.1"/>
</dbReference>
<keyword evidence="3" id="KW-0274">FAD</keyword>
<dbReference type="PANTHER" id="PTHR43104:SF2">
    <property type="entry name" value="L-2-HYDROXYGLUTARATE DEHYDROGENASE, MITOCHONDRIAL"/>
    <property type="match status" value="1"/>
</dbReference>
<dbReference type="SUPFAM" id="SSF51905">
    <property type="entry name" value="FAD/NAD(P)-binding domain"/>
    <property type="match status" value="1"/>
</dbReference>